<dbReference type="AlphaFoldDB" id="A0A222MYJ3"/>
<dbReference type="CDD" id="cd04647">
    <property type="entry name" value="LbH_MAT_like"/>
    <property type="match status" value="1"/>
</dbReference>
<keyword evidence="2" id="KW-1185">Reference proteome</keyword>
<keyword evidence="1" id="KW-0808">Transferase</keyword>
<dbReference type="PANTHER" id="PTHR23416">
    <property type="entry name" value="SIALIC ACID SYNTHASE-RELATED"/>
    <property type="match status" value="1"/>
</dbReference>
<dbReference type="GO" id="GO:0016746">
    <property type="term" value="F:acyltransferase activity"/>
    <property type="evidence" value="ECO:0007669"/>
    <property type="project" value="UniProtKB-KW"/>
</dbReference>
<dbReference type="OrthoDB" id="9803036at2"/>
<dbReference type="RefSeq" id="WP_094325741.1">
    <property type="nucleotide sequence ID" value="NZ_CP022347.1"/>
</dbReference>
<dbReference type="SUPFAM" id="SSF51161">
    <property type="entry name" value="Trimeric LpxA-like enzymes"/>
    <property type="match status" value="1"/>
</dbReference>
<evidence type="ECO:0000313" key="2">
    <source>
        <dbReference type="Proteomes" id="UP000201169"/>
    </source>
</evidence>
<dbReference type="EMBL" id="CP022347">
    <property type="protein sequence ID" value="ASQ30945.1"/>
    <property type="molecule type" value="Genomic_DNA"/>
</dbReference>
<dbReference type="InterPro" id="IPR011004">
    <property type="entry name" value="Trimer_LpxA-like_sf"/>
</dbReference>
<dbReference type="PANTHER" id="PTHR23416:SF78">
    <property type="entry name" value="LIPOPOLYSACCHARIDE BIOSYNTHESIS O-ACETYL TRANSFERASE WBBJ-RELATED"/>
    <property type="match status" value="1"/>
</dbReference>
<dbReference type="InterPro" id="IPR051159">
    <property type="entry name" value="Hexapeptide_acetyltransf"/>
</dbReference>
<proteinExistence type="predicted"/>
<dbReference type="Gene3D" id="2.160.10.10">
    <property type="entry name" value="Hexapeptide repeat proteins"/>
    <property type="match status" value="1"/>
</dbReference>
<organism evidence="1 2">
    <name type="scientific">Campylobacter avium LMG 24591</name>
    <dbReference type="NCBI Taxonomy" id="522484"/>
    <lineage>
        <taxon>Bacteria</taxon>
        <taxon>Pseudomonadati</taxon>
        <taxon>Campylobacterota</taxon>
        <taxon>Epsilonproteobacteria</taxon>
        <taxon>Campylobacterales</taxon>
        <taxon>Campylobacteraceae</taxon>
        <taxon>Campylobacter</taxon>
    </lineage>
</organism>
<reference evidence="1 2" key="1">
    <citation type="submission" date="2017-07" db="EMBL/GenBank/DDBJ databases">
        <title>Analysis of two Campylobacter avium genomes and identification of a novel hippuricase gene.</title>
        <authorList>
            <person name="Miller W.G."/>
            <person name="Chapman M.H."/>
            <person name="Yee E."/>
            <person name="Revez J."/>
            <person name="Bono J.L."/>
            <person name="Rossi M."/>
        </authorList>
    </citation>
    <scope>NUCLEOTIDE SEQUENCE [LARGE SCALE GENOMIC DNA]</scope>
    <source>
        <strain evidence="1 2">LMG 24591</strain>
    </source>
</reference>
<dbReference type="InterPro" id="IPR001451">
    <property type="entry name" value="Hexapep"/>
</dbReference>
<evidence type="ECO:0000313" key="1">
    <source>
        <dbReference type="EMBL" id="ASQ30945.1"/>
    </source>
</evidence>
<protein>
    <submittedName>
        <fullName evidence="1">Maltose O-acyltransferase (MAT)-like acetyltransferase</fullName>
    </submittedName>
</protein>
<dbReference type="KEGG" id="cavi:CAV_1321"/>
<keyword evidence="1" id="KW-0012">Acyltransferase</keyword>
<dbReference type="Proteomes" id="UP000201169">
    <property type="component" value="Chromosome"/>
</dbReference>
<accession>A0A222MYJ3</accession>
<dbReference type="Pfam" id="PF14602">
    <property type="entry name" value="Hexapep_2"/>
    <property type="match status" value="2"/>
</dbReference>
<name>A0A222MYJ3_9BACT</name>
<gene>
    <name evidence="1" type="ORF">CAV_1321</name>
</gene>
<sequence>MKKILRKISTKLHKLKIYYYKHILSNYKLNSKCKINMPTLFNTFKGSNIQIADDVILGFFPSPYFYDSYNHIDIRHGGGCYIKSKTVINNNFCLIANKCDIVIEENCFIGTNFKALNSDFHGLLVKDRNNEQAIKNADINIGKNCFIGDNVTVLKGVSLGQNCVVAAGSVVTKSFAKNSLIAGNPAKFIKEIENEV</sequence>